<feature type="domain" description="Zinc finger C3HC4 RING-type" evidence="5">
    <location>
        <begin position="53"/>
        <end position="86"/>
    </location>
</feature>
<dbReference type="EMBL" id="SZYD01000012">
    <property type="protein sequence ID" value="KAD4585576.1"/>
    <property type="molecule type" value="Genomic_DNA"/>
</dbReference>
<accession>A0A5N6NCI9</accession>
<dbReference type="SUPFAM" id="SSF57850">
    <property type="entry name" value="RING/U-box"/>
    <property type="match status" value="1"/>
</dbReference>
<evidence type="ECO:0000259" key="5">
    <source>
        <dbReference type="Pfam" id="PF00097"/>
    </source>
</evidence>
<dbReference type="InterPro" id="IPR018957">
    <property type="entry name" value="Znf_C3HC4_RING-type"/>
</dbReference>
<reference evidence="6 7" key="1">
    <citation type="submission" date="2019-05" db="EMBL/GenBank/DDBJ databases">
        <title>Mikania micrantha, genome provides insights into the molecular mechanism of rapid growth.</title>
        <authorList>
            <person name="Liu B."/>
        </authorList>
    </citation>
    <scope>NUCLEOTIDE SEQUENCE [LARGE SCALE GENOMIC DNA]</scope>
    <source>
        <strain evidence="6">NLD-2019</strain>
        <tissue evidence="6">Leaf</tissue>
    </source>
</reference>
<dbReference type="Proteomes" id="UP000326396">
    <property type="component" value="Linkage Group LG2"/>
</dbReference>
<dbReference type="GO" id="GO:0008270">
    <property type="term" value="F:zinc ion binding"/>
    <property type="evidence" value="ECO:0007669"/>
    <property type="project" value="UniProtKB-KW"/>
</dbReference>
<keyword evidence="7" id="KW-1185">Reference proteome</keyword>
<feature type="region of interest" description="Disordered" evidence="4">
    <location>
        <begin position="84"/>
        <end position="103"/>
    </location>
</feature>
<evidence type="ECO:0000256" key="3">
    <source>
        <dbReference type="ARBA" id="ARBA00022833"/>
    </source>
</evidence>
<dbReference type="Gene3D" id="3.30.40.10">
    <property type="entry name" value="Zinc/RING finger domain, C3HC4 (zinc finger)"/>
    <property type="match status" value="1"/>
</dbReference>
<evidence type="ECO:0000256" key="2">
    <source>
        <dbReference type="ARBA" id="ARBA00022771"/>
    </source>
</evidence>
<dbReference type="InterPro" id="IPR013083">
    <property type="entry name" value="Znf_RING/FYVE/PHD"/>
</dbReference>
<protein>
    <recommendedName>
        <fullName evidence="5">Zinc finger C3HC4 RING-type domain-containing protein</fullName>
    </recommendedName>
</protein>
<keyword evidence="3" id="KW-0862">Zinc</keyword>
<name>A0A5N6NCI9_9ASTR</name>
<sequence>MECEHNSNNHVHKGKELKDVDETPIQHNTFSERVDLTVVEHQANCEVEEADVCSIFLDEYEVKMGRLECGHRFHEGCIKRWTNTRRRQTDKTDDTITDTVASE</sequence>
<dbReference type="AlphaFoldDB" id="A0A5N6NCI9"/>
<comment type="caution">
    <text evidence="6">The sequence shown here is derived from an EMBL/GenBank/DDBJ whole genome shotgun (WGS) entry which is preliminary data.</text>
</comment>
<keyword evidence="1" id="KW-0479">Metal-binding</keyword>
<evidence type="ECO:0000256" key="1">
    <source>
        <dbReference type="ARBA" id="ARBA00022723"/>
    </source>
</evidence>
<evidence type="ECO:0000313" key="7">
    <source>
        <dbReference type="Proteomes" id="UP000326396"/>
    </source>
</evidence>
<dbReference type="OrthoDB" id="1305789at2759"/>
<feature type="region of interest" description="Disordered" evidence="4">
    <location>
        <begin position="1"/>
        <end position="23"/>
    </location>
</feature>
<gene>
    <name evidence="6" type="ORF">E3N88_23177</name>
</gene>
<keyword evidence="2" id="KW-0863">Zinc-finger</keyword>
<evidence type="ECO:0000313" key="6">
    <source>
        <dbReference type="EMBL" id="KAD4585576.1"/>
    </source>
</evidence>
<dbReference type="Pfam" id="PF00097">
    <property type="entry name" value="zf-C3HC4"/>
    <property type="match status" value="1"/>
</dbReference>
<proteinExistence type="predicted"/>
<organism evidence="6 7">
    <name type="scientific">Mikania micrantha</name>
    <name type="common">bitter vine</name>
    <dbReference type="NCBI Taxonomy" id="192012"/>
    <lineage>
        <taxon>Eukaryota</taxon>
        <taxon>Viridiplantae</taxon>
        <taxon>Streptophyta</taxon>
        <taxon>Embryophyta</taxon>
        <taxon>Tracheophyta</taxon>
        <taxon>Spermatophyta</taxon>
        <taxon>Magnoliopsida</taxon>
        <taxon>eudicotyledons</taxon>
        <taxon>Gunneridae</taxon>
        <taxon>Pentapetalae</taxon>
        <taxon>asterids</taxon>
        <taxon>campanulids</taxon>
        <taxon>Asterales</taxon>
        <taxon>Asteraceae</taxon>
        <taxon>Asteroideae</taxon>
        <taxon>Heliantheae alliance</taxon>
        <taxon>Eupatorieae</taxon>
        <taxon>Mikania</taxon>
    </lineage>
</organism>
<evidence type="ECO:0000256" key="4">
    <source>
        <dbReference type="SAM" id="MobiDB-lite"/>
    </source>
</evidence>